<feature type="non-terminal residue" evidence="3">
    <location>
        <position position="1"/>
    </location>
</feature>
<feature type="domain" description="REM-1" evidence="2">
    <location>
        <begin position="69"/>
        <end position="143"/>
    </location>
</feature>
<dbReference type="PANTHER" id="PTHR23031:SF5">
    <property type="entry name" value="RHOPHILIN-2-RELATED"/>
    <property type="match status" value="1"/>
</dbReference>
<organism evidence="3 4">
    <name type="scientific">Ilyodon furcidens</name>
    <name type="common">goldbreast splitfin</name>
    <dbReference type="NCBI Taxonomy" id="33524"/>
    <lineage>
        <taxon>Eukaryota</taxon>
        <taxon>Metazoa</taxon>
        <taxon>Chordata</taxon>
        <taxon>Craniata</taxon>
        <taxon>Vertebrata</taxon>
        <taxon>Euteleostomi</taxon>
        <taxon>Actinopterygii</taxon>
        <taxon>Neopterygii</taxon>
        <taxon>Teleostei</taxon>
        <taxon>Neoteleostei</taxon>
        <taxon>Acanthomorphata</taxon>
        <taxon>Ovalentaria</taxon>
        <taxon>Atherinomorphae</taxon>
        <taxon>Cyprinodontiformes</taxon>
        <taxon>Goodeidae</taxon>
        <taxon>Ilyodon</taxon>
    </lineage>
</organism>
<reference evidence="3 4" key="1">
    <citation type="submission" date="2021-06" db="EMBL/GenBank/DDBJ databases">
        <authorList>
            <person name="Palmer J.M."/>
        </authorList>
    </citation>
    <scope>NUCLEOTIDE SEQUENCE [LARGE SCALE GENOMIC DNA]</scope>
    <source>
        <strain evidence="4">if_2019</strain>
        <tissue evidence="3">Muscle</tissue>
    </source>
</reference>
<gene>
    <name evidence="3" type="primary">RHPN2_1</name>
    <name evidence="3" type="ORF">ILYODFUR_005398</name>
</gene>
<dbReference type="SMART" id="SM00742">
    <property type="entry name" value="Hr1"/>
    <property type="match status" value="1"/>
</dbReference>
<dbReference type="InterPro" id="IPR036274">
    <property type="entry name" value="HR1_rpt_sf"/>
</dbReference>
<dbReference type="EMBL" id="JAHRIQ010069825">
    <property type="protein sequence ID" value="MEQ2243278.1"/>
    <property type="molecule type" value="Genomic_DNA"/>
</dbReference>
<keyword evidence="1" id="KW-0175">Coiled coil</keyword>
<dbReference type="Proteomes" id="UP001482620">
    <property type="component" value="Unassembled WGS sequence"/>
</dbReference>
<dbReference type="InterPro" id="IPR047138">
    <property type="entry name" value="RHPN1_2"/>
</dbReference>
<dbReference type="Gene3D" id="1.10.287.160">
    <property type="entry name" value="HR1 repeat"/>
    <property type="match status" value="1"/>
</dbReference>
<protein>
    <submittedName>
        <fullName evidence="3">Rhophilin-2</fullName>
    </submittedName>
</protein>
<dbReference type="PROSITE" id="PS51860">
    <property type="entry name" value="REM_1"/>
    <property type="match status" value="1"/>
</dbReference>
<dbReference type="Pfam" id="PF02185">
    <property type="entry name" value="HR1"/>
    <property type="match status" value="1"/>
</dbReference>
<evidence type="ECO:0000313" key="3">
    <source>
        <dbReference type="EMBL" id="MEQ2243278.1"/>
    </source>
</evidence>
<sequence>HEDRHDWSGPLKQYQIRRANGCSDSLLSWPTGPCLPTSPHHPATMTDTLLPNGTEDSGGDGKHFRKGCNPLAQTGRSKLQNSRASLNQQIIKQMRMRAGAENLLKATNNNKVKEMVLLELSYVNANLQRLMGQLEGLNSSVDVYQSTQ</sequence>
<proteinExistence type="predicted"/>
<evidence type="ECO:0000259" key="2">
    <source>
        <dbReference type="PROSITE" id="PS51860"/>
    </source>
</evidence>
<name>A0ABV0UHN2_9TELE</name>
<keyword evidence="4" id="KW-1185">Reference proteome</keyword>
<dbReference type="SUPFAM" id="SSF46585">
    <property type="entry name" value="HR1 repeat"/>
    <property type="match status" value="1"/>
</dbReference>
<accession>A0ABV0UHN2</accession>
<dbReference type="PANTHER" id="PTHR23031">
    <property type="entry name" value="RHOPHILIN"/>
    <property type="match status" value="1"/>
</dbReference>
<evidence type="ECO:0000313" key="4">
    <source>
        <dbReference type="Proteomes" id="UP001482620"/>
    </source>
</evidence>
<dbReference type="InterPro" id="IPR011072">
    <property type="entry name" value="HR1_rho-bd"/>
</dbReference>
<evidence type="ECO:0000256" key="1">
    <source>
        <dbReference type="PROSITE-ProRule" id="PRU01207"/>
    </source>
</evidence>
<comment type="caution">
    <text evidence="3">The sequence shown here is derived from an EMBL/GenBank/DDBJ whole genome shotgun (WGS) entry which is preliminary data.</text>
</comment>